<comment type="caution">
    <text evidence="2">The sequence shown here is derived from an EMBL/GenBank/DDBJ whole genome shotgun (WGS) entry which is preliminary data.</text>
</comment>
<feature type="transmembrane region" description="Helical" evidence="1">
    <location>
        <begin position="127"/>
        <end position="144"/>
    </location>
</feature>
<dbReference type="RefSeq" id="WP_220204651.1">
    <property type="nucleotide sequence ID" value="NZ_BNJK01000001.1"/>
</dbReference>
<evidence type="ECO:0000313" key="2">
    <source>
        <dbReference type="EMBL" id="GHO93884.1"/>
    </source>
</evidence>
<gene>
    <name evidence="2" type="ORF">KSF_039320</name>
</gene>
<keyword evidence="1" id="KW-0472">Membrane</keyword>
<organism evidence="2 3">
    <name type="scientific">Reticulibacter mediterranei</name>
    <dbReference type="NCBI Taxonomy" id="2778369"/>
    <lineage>
        <taxon>Bacteria</taxon>
        <taxon>Bacillati</taxon>
        <taxon>Chloroflexota</taxon>
        <taxon>Ktedonobacteria</taxon>
        <taxon>Ktedonobacterales</taxon>
        <taxon>Reticulibacteraceae</taxon>
        <taxon>Reticulibacter</taxon>
    </lineage>
</organism>
<dbReference type="EMBL" id="BNJK01000001">
    <property type="protein sequence ID" value="GHO93884.1"/>
    <property type="molecule type" value="Genomic_DNA"/>
</dbReference>
<protein>
    <recommendedName>
        <fullName evidence="4">Ferric oxidoreductase domain-containing protein</fullName>
    </recommendedName>
</protein>
<proteinExistence type="predicted"/>
<keyword evidence="1" id="KW-0812">Transmembrane</keyword>
<dbReference type="AlphaFoldDB" id="A0A8J3IEH8"/>
<keyword evidence="3" id="KW-1185">Reference proteome</keyword>
<feature type="transmembrane region" description="Helical" evidence="1">
    <location>
        <begin position="54"/>
        <end position="72"/>
    </location>
</feature>
<dbReference type="Proteomes" id="UP000597444">
    <property type="component" value="Unassembled WGS sequence"/>
</dbReference>
<keyword evidence="1" id="KW-1133">Transmembrane helix</keyword>
<evidence type="ECO:0008006" key="4">
    <source>
        <dbReference type="Google" id="ProtNLM"/>
    </source>
</evidence>
<evidence type="ECO:0000256" key="1">
    <source>
        <dbReference type="SAM" id="Phobius"/>
    </source>
</evidence>
<feature type="transmembrane region" description="Helical" evidence="1">
    <location>
        <begin position="92"/>
        <end position="115"/>
    </location>
</feature>
<feature type="transmembrane region" description="Helical" evidence="1">
    <location>
        <begin position="12"/>
        <end position="33"/>
    </location>
</feature>
<evidence type="ECO:0000313" key="3">
    <source>
        <dbReference type="Proteomes" id="UP000597444"/>
    </source>
</evidence>
<reference evidence="2" key="1">
    <citation type="submission" date="2020-10" db="EMBL/GenBank/DDBJ databases">
        <title>Taxonomic study of unclassified bacteria belonging to the class Ktedonobacteria.</title>
        <authorList>
            <person name="Yabe S."/>
            <person name="Wang C.M."/>
            <person name="Zheng Y."/>
            <person name="Sakai Y."/>
            <person name="Cavaletti L."/>
            <person name="Monciardini P."/>
            <person name="Donadio S."/>
        </authorList>
    </citation>
    <scope>NUCLEOTIDE SEQUENCE</scope>
    <source>
        <strain evidence="2">ID150040</strain>
    </source>
</reference>
<sequence>MQLWTSISWTLVRASGLTAYLLLCLSVITGLALSSHWQSAAKWPRLINNELHNFLTLLSLIFTTIHVLTAWFDPFTHFGWQEIFIPFATSYRPVWMALGILGLYLGLAVGISTWLRPYIGYSWWRKFHIVTFGVYLLALTHSIFTGTDSPAWWAVGLYAGSAALVGILLVIRLSEKKTRPEQARQPVEAMQRR</sequence>
<accession>A0A8J3IEH8</accession>
<name>A0A8J3IEH8_9CHLR</name>
<feature type="transmembrane region" description="Helical" evidence="1">
    <location>
        <begin position="150"/>
        <end position="171"/>
    </location>
</feature>